<reference evidence="2 3" key="1">
    <citation type="submission" date="2016-10" db="EMBL/GenBank/DDBJ databases">
        <authorList>
            <person name="de Groot N.N."/>
        </authorList>
    </citation>
    <scope>NUCLEOTIDE SEQUENCE [LARGE SCALE GENOMIC DNA]</scope>
    <source>
        <strain evidence="2 3">DSM 19981</strain>
    </source>
</reference>
<dbReference type="OrthoDB" id="9814966at2"/>
<name>A0A1I3XW60_9PROT</name>
<proteinExistence type="predicted"/>
<dbReference type="EMBL" id="FOSQ01000001">
    <property type="protein sequence ID" value="SFK23301.1"/>
    <property type="molecule type" value="Genomic_DNA"/>
</dbReference>
<evidence type="ECO:0000313" key="3">
    <source>
        <dbReference type="Proteomes" id="UP000199473"/>
    </source>
</evidence>
<keyword evidence="2" id="KW-0378">Hydrolase</keyword>
<dbReference type="PANTHER" id="PTHR43194:SF2">
    <property type="entry name" value="PEROXISOMAL MEMBRANE PROTEIN LPX1"/>
    <property type="match status" value="1"/>
</dbReference>
<dbReference type="InterPro" id="IPR029058">
    <property type="entry name" value="AB_hydrolase_fold"/>
</dbReference>
<organism evidence="2 3">
    <name type="scientific">Falsiroseomonas stagni DSM 19981</name>
    <dbReference type="NCBI Taxonomy" id="1123062"/>
    <lineage>
        <taxon>Bacteria</taxon>
        <taxon>Pseudomonadati</taxon>
        <taxon>Pseudomonadota</taxon>
        <taxon>Alphaproteobacteria</taxon>
        <taxon>Acetobacterales</taxon>
        <taxon>Roseomonadaceae</taxon>
        <taxon>Falsiroseomonas</taxon>
    </lineage>
</organism>
<dbReference type="InterPro" id="IPR050228">
    <property type="entry name" value="Carboxylesterase_BioH"/>
</dbReference>
<dbReference type="RefSeq" id="WP_092955445.1">
    <property type="nucleotide sequence ID" value="NZ_FOSQ01000001.1"/>
</dbReference>
<evidence type="ECO:0000313" key="2">
    <source>
        <dbReference type="EMBL" id="SFK23301.1"/>
    </source>
</evidence>
<feature type="domain" description="AB hydrolase-1" evidence="1">
    <location>
        <begin position="31"/>
        <end position="258"/>
    </location>
</feature>
<dbReference type="Pfam" id="PF12697">
    <property type="entry name" value="Abhydrolase_6"/>
    <property type="match status" value="1"/>
</dbReference>
<accession>A0A1I3XW60</accession>
<sequence length="269" mass="28389">MRAPDPFDLIYARGSMLAWDPPAPRPGAPALLLLHGAACGPWVWAEGFGARLSQAGFRAFAPGFNRGTAQRPAGIADFADDARAAIAAIRQPVVIVGHSLGGLVAQRLLAEPGVAGIALLAPAPPEGLAWANWRLAMADPPLWRAVARMTEPGAGLAHAALLKRALFSAAMPEALALRHLARMGAESRSALLEAQAPQPVPPAWGVGKPAVIYGARRDPLVPPDAVVRTAAWHAAPFALLDGMAHAMMLDRGWENLADRLLAWVEEGWK</sequence>
<gene>
    <name evidence="2" type="ORF">SAMN02745775_101675</name>
</gene>
<dbReference type="InterPro" id="IPR000073">
    <property type="entry name" value="AB_hydrolase_1"/>
</dbReference>
<dbReference type="PANTHER" id="PTHR43194">
    <property type="entry name" value="HYDROLASE ALPHA/BETA FOLD FAMILY"/>
    <property type="match status" value="1"/>
</dbReference>
<dbReference type="Proteomes" id="UP000199473">
    <property type="component" value="Unassembled WGS sequence"/>
</dbReference>
<dbReference type="SUPFAM" id="SSF53474">
    <property type="entry name" value="alpha/beta-Hydrolases"/>
    <property type="match status" value="1"/>
</dbReference>
<dbReference type="GO" id="GO:0016787">
    <property type="term" value="F:hydrolase activity"/>
    <property type="evidence" value="ECO:0007669"/>
    <property type="project" value="UniProtKB-KW"/>
</dbReference>
<evidence type="ECO:0000259" key="1">
    <source>
        <dbReference type="Pfam" id="PF12697"/>
    </source>
</evidence>
<keyword evidence="3" id="KW-1185">Reference proteome</keyword>
<protein>
    <submittedName>
        <fullName evidence="2">Lysophospholipase, alpha-beta hydrolase superfamily</fullName>
    </submittedName>
</protein>
<dbReference type="Gene3D" id="3.40.50.1820">
    <property type="entry name" value="alpha/beta hydrolase"/>
    <property type="match status" value="1"/>
</dbReference>
<dbReference type="STRING" id="1123062.SAMN02745775_101675"/>
<dbReference type="AlphaFoldDB" id="A0A1I3XW60"/>